<protein>
    <recommendedName>
        <fullName evidence="1">Putative Flp pilus-assembly TadG-like N-terminal domain-containing protein</fullName>
    </recommendedName>
</protein>
<comment type="caution">
    <text evidence="2">The sequence shown here is derived from an EMBL/GenBank/DDBJ whole genome shotgun (WGS) entry which is preliminary data.</text>
</comment>
<organism evidence="2">
    <name type="scientific">marine sediment metagenome</name>
    <dbReference type="NCBI Taxonomy" id="412755"/>
    <lineage>
        <taxon>unclassified sequences</taxon>
        <taxon>metagenomes</taxon>
        <taxon>ecological metagenomes</taxon>
    </lineage>
</organism>
<accession>A0A0F9QCR0</accession>
<name>A0A0F9QCR0_9ZZZZ</name>
<dbReference type="AlphaFoldDB" id="A0A0F9QCR0"/>
<evidence type="ECO:0000259" key="1">
    <source>
        <dbReference type="Pfam" id="PF13400"/>
    </source>
</evidence>
<feature type="domain" description="Putative Flp pilus-assembly TadG-like N-terminal" evidence="1">
    <location>
        <begin position="21"/>
        <end position="66"/>
    </location>
</feature>
<dbReference type="Pfam" id="PF13400">
    <property type="entry name" value="Tad"/>
    <property type="match status" value="1"/>
</dbReference>
<sequence>MINRVKDAIFRTSRLAQNQSGQVVVLVALLSTALASTLVLAVDLGSAYQGRRQLQTSVDAAALAGADFLLEGQSSVLAANAARDLALQNGYDGTAADVKVTINLPPTSGPHSGDSDFIEVIIAHPIDTVLASAVGVTSFDISARAVAGIDRTPKPYSIITLSETACQSMQFNGQVNLTITDAGTLTNSECTVDAFSTNGTINVATAANHVVGGWGMTGNSGDVSLPPSRAGHFDDPLMGVPVPTPTSEPEQDCPTYGGTPGTVTLQPGVYDCTIDPPGQWGLVFEPGDYYITGGIVINGGGNVTFGPGLYFLQGEGLKITGNGVVTGDGVTFYIDEGQVTLTGTSDTHLTAPTSGTYEGVVIFQNRSLTTTVNMSGDAISDGWGAVYAAGAQIHLVGNTGSTLHQFISDTFLMDGNSTITVDYFSGFLVAVPVMSLVE</sequence>
<gene>
    <name evidence="2" type="ORF">LCGC14_1030790</name>
</gene>
<dbReference type="EMBL" id="LAZR01004182">
    <property type="protein sequence ID" value="KKN11021.1"/>
    <property type="molecule type" value="Genomic_DNA"/>
</dbReference>
<proteinExistence type="predicted"/>
<evidence type="ECO:0000313" key="2">
    <source>
        <dbReference type="EMBL" id="KKN11021.1"/>
    </source>
</evidence>
<reference evidence="2" key="1">
    <citation type="journal article" date="2015" name="Nature">
        <title>Complex archaea that bridge the gap between prokaryotes and eukaryotes.</title>
        <authorList>
            <person name="Spang A."/>
            <person name="Saw J.H."/>
            <person name="Jorgensen S.L."/>
            <person name="Zaremba-Niedzwiedzka K."/>
            <person name="Martijn J."/>
            <person name="Lind A.E."/>
            <person name="van Eijk R."/>
            <person name="Schleper C."/>
            <person name="Guy L."/>
            <person name="Ettema T.J."/>
        </authorList>
    </citation>
    <scope>NUCLEOTIDE SEQUENCE</scope>
</reference>
<dbReference type="InterPro" id="IPR028087">
    <property type="entry name" value="Tad_N"/>
</dbReference>